<dbReference type="Pfam" id="PF00903">
    <property type="entry name" value="Glyoxalase"/>
    <property type="match status" value="1"/>
</dbReference>
<dbReference type="Proteomes" id="UP000004578">
    <property type="component" value="Unassembled WGS sequence"/>
</dbReference>
<name>J0XGK1_9ACTO</name>
<evidence type="ECO:0000313" key="2">
    <source>
        <dbReference type="EMBL" id="EJF47846.1"/>
    </source>
</evidence>
<evidence type="ECO:0000313" key="3">
    <source>
        <dbReference type="Proteomes" id="UP000004578"/>
    </source>
</evidence>
<dbReference type="PANTHER" id="PTHR36503:SF3">
    <property type="entry name" value="BLR0126 PROTEIN"/>
    <property type="match status" value="1"/>
</dbReference>
<dbReference type="Gene3D" id="3.10.180.10">
    <property type="entry name" value="2,3-Dihydroxybiphenyl 1,2-Dioxygenase, domain 1"/>
    <property type="match status" value="1"/>
</dbReference>
<protein>
    <submittedName>
        <fullName evidence="2">Glyoxalase-like domain protein</fullName>
    </submittedName>
</protein>
<dbReference type="SUPFAM" id="SSF54593">
    <property type="entry name" value="Glyoxalase/Bleomycin resistance protein/Dihydroxybiphenyl dioxygenase"/>
    <property type="match status" value="1"/>
</dbReference>
<keyword evidence="3" id="KW-1185">Reference proteome</keyword>
<gene>
    <name evidence="2" type="ORF">HMPREF1317_0263</name>
</gene>
<dbReference type="PANTHER" id="PTHR36503">
    <property type="entry name" value="BLR2520 PROTEIN"/>
    <property type="match status" value="1"/>
</dbReference>
<dbReference type="InterPro" id="IPR029068">
    <property type="entry name" value="Glyas_Bleomycin-R_OHBP_Dase"/>
</dbReference>
<comment type="caution">
    <text evidence="2">The sequence shown here is derived from an EMBL/GenBank/DDBJ whole genome shotgun (WGS) entry which is preliminary data.</text>
</comment>
<dbReference type="AlphaFoldDB" id="J0XGK1"/>
<organism evidence="2 3">
    <name type="scientific">Schaalia georgiae F0490</name>
    <dbReference type="NCBI Taxonomy" id="1125717"/>
    <lineage>
        <taxon>Bacteria</taxon>
        <taxon>Bacillati</taxon>
        <taxon>Actinomycetota</taxon>
        <taxon>Actinomycetes</taxon>
        <taxon>Actinomycetales</taxon>
        <taxon>Actinomycetaceae</taxon>
        <taxon>Schaalia</taxon>
    </lineage>
</organism>
<sequence>MVEGCRMRLDGFGLLVEDMAVMIRFYRDVLGFGIKEAEDSSNVYLVKDGTLFLLYGRKDFERMTGRRYDYARGLNGHCEIALYVDTFGEVDASFRRVVDNGAKPVMEPTTEPWGQRTCYIADPEGNLIEIGSWDKPYEQKDV</sequence>
<dbReference type="EMBL" id="AKFS01000071">
    <property type="protein sequence ID" value="EJF47846.1"/>
    <property type="molecule type" value="Genomic_DNA"/>
</dbReference>
<feature type="domain" description="VOC" evidence="1">
    <location>
        <begin position="8"/>
        <end position="133"/>
    </location>
</feature>
<dbReference type="PATRIC" id="fig|1125717.3.peg.476"/>
<dbReference type="InterPro" id="IPR004360">
    <property type="entry name" value="Glyas_Fos-R_dOase_dom"/>
</dbReference>
<dbReference type="InterPro" id="IPR037523">
    <property type="entry name" value="VOC_core"/>
</dbReference>
<accession>J0XGK1</accession>
<reference evidence="2 3" key="1">
    <citation type="submission" date="2012-05" db="EMBL/GenBank/DDBJ databases">
        <authorList>
            <person name="Harkins D.M."/>
            <person name="Madupu R."/>
            <person name="Durkin A.S."/>
            <person name="Torralba M."/>
            <person name="Methe B."/>
            <person name="Sutton G.G."/>
            <person name="Nelson K.E."/>
        </authorList>
    </citation>
    <scope>NUCLEOTIDE SEQUENCE [LARGE SCALE GENOMIC DNA]</scope>
    <source>
        <strain evidence="2 3">F0490</strain>
    </source>
</reference>
<proteinExistence type="predicted"/>
<dbReference type="PROSITE" id="PS51819">
    <property type="entry name" value="VOC"/>
    <property type="match status" value="1"/>
</dbReference>
<evidence type="ECO:0000259" key="1">
    <source>
        <dbReference type="PROSITE" id="PS51819"/>
    </source>
</evidence>